<protein>
    <submittedName>
        <fullName evidence="1">Uncharacterized protein</fullName>
    </submittedName>
</protein>
<dbReference type="PROSITE" id="PS51257">
    <property type="entry name" value="PROKAR_LIPOPROTEIN"/>
    <property type="match status" value="1"/>
</dbReference>
<accession>A0A0A8ZKV4</accession>
<name>A0A0A8ZKV4_ARUDO</name>
<organism evidence="1">
    <name type="scientific">Arundo donax</name>
    <name type="common">Giant reed</name>
    <name type="synonym">Donax arundinaceus</name>
    <dbReference type="NCBI Taxonomy" id="35708"/>
    <lineage>
        <taxon>Eukaryota</taxon>
        <taxon>Viridiplantae</taxon>
        <taxon>Streptophyta</taxon>
        <taxon>Embryophyta</taxon>
        <taxon>Tracheophyta</taxon>
        <taxon>Spermatophyta</taxon>
        <taxon>Magnoliopsida</taxon>
        <taxon>Liliopsida</taxon>
        <taxon>Poales</taxon>
        <taxon>Poaceae</taxon>
        <taxon>PACMAD clade</taxon>
        <taxon>Arundinoideae</taxon>
        <taxon>Arundineae</taxon>
        <taxon>Arundo</taxon>
    </lineage>
</organism>
<proteinExistence type="predicted"/>
<reference evidence="1" key="1">
    <citation type="submission" date="2014-09" db="EMBL/GenBank/DDBJ databases">
        <authorList>
            <person name="Magalhaes I.L.F."/>
            <person name="Oliveira U."/>
            <person name="Santos F.R."/>
            <person name="Vidigal T.H.D.A."/>
            <person name="Brescovit A.D."/>
            <person name="Santos A.J."/>
        </authorList>
    </citation>
    <scope>NUCLEOTIDE SEQUENCE</scope>
    <source>
        <tissue evidence="1">Shoot tissue taken approximately 20 cm above the soil surface</tissue>
    </source>
</reference>
<evidence type="ECO:0000313" key="1">
    <source>
        <dbReference type="EMBL" id="JAD39436.1"/>
    </source>
</evidence>
<dbReference type="EMBL" id="GBRH01258459">
    <property type="protein sequence ID" value="JAD39436.1"/>
    <property type="molecule type" value="Transcribed_RNA"/>
</dbReference>
<sequence length="72" mass="7802">MCISSKQHILSLSLSLSCCKLQQTPPRAVSALQPCTVRLLRPFRNIPLAACSNSSPFSLLRSPVSSLHHVSS</sequence>
<dbReference type="AlphaFoldDB" id="A0A0A8ZKV4"/>
<reference evidence="1" key="2">
    <citation type="journal article" date="2015" name="Data Brief">
        <title>Shoot transcriptome of the giant reed, Arundo donax.</title>
        <authorList>
            <person name="Barrero R.A."/>
            <person name="Guerrero F.D."/>
            <person name="Moolhuijzen P."/>
            <person name="Goolsby J.A."/>
            <person name="Tidwell J."/>
            <person name="Bellgard S.E."/>
            <person name="Bellgard M.I."/>
        </authorList>
    </citation>
    <scope>NUCLEOTIDE SEQUENCE</scope>
    <source>
        <tissue evidence="1">Shoot tissue taken approximately 20 cm above the soil surface</tissue>
    </source>
</reference>